<feature type="transmembrane region" description="Helical" evidence="1">
    <location>
        <begin position="12"/>
        <end position="30"/>
    </location>
</feature>
<keyword evidence="1" id="KW-0472">Membrane</keyword>
<proteinExistence type="predicted"/>
<dbReference type="EMBL" id="JASAYT010000026">
    <property type="protein sequence ID" value="MDP8175437.1"/>
    <property type="molecule type" value="Genomic_DNA"/>
</dbReference>
<keyword evidence="1" id="KW-1133">Transmembrane helix</keyword>
<reference evidence="2" key="1">
    <citation type="journal article" date="2023" name="Front. Microbiol.">
        <title>Phylogeography and host specificity of Pasteurellaceae pathogenic to sea-farmed fish in the north-east Atlantic.</title>
        <authorList>
            <person name="Gulla S."/>
            <person name="Colquhoun D.J."/>
            <person name="Olsen A.B."/>
            <person name="Spilsberg B."/>
            <person name="Lagesen K."/>
            <person name="Aakesson C.P."/>
            <person name="Strom S."/>
            <person name="Manji F."/>
            <person name="Birkbeck T.H."/>
            <person name="Nilsen H.K."/>
        </authorList>
    </citation>
    <scope>NUCLEOTIDE SEQUENCE</scope>
    <source>
        <strain evidence="2">98B1</strain>
    </source>
</reference>
<dbReference type="RefSeq" id="WP_306376344.1">
    <property type="nucleotide sequence ID" value="NZ_JASAYT010000026.1"/>
</dbReference>
<sequence length="80" mass="9232">MIELIQLIKEYWAVSIGVATFIGSLVWLKLDARYAKKNDISELRGALNRIERTTIGLQTNTKNLQDMVQLLLKKELKENE</sequence>
<name>A0AAJ6NET0_9PAST</name>
<evidence type="ECO:0000313" key="2">
    <source>
        <dbReference type="EMBL" id="MDP8175437.1"/>
    </source>
</evidence>
<dbReference type="InterPro" id="IPR020269">
    <property type="entry name" value="Phage_Mu_Releasin"/>
</dbReference>
<organism evidence="2 3">
    <name type="scientific">Phocoenobacter skyensis</name>
    <dbReference type="NCBI Taxonomy" id="97481"/>
    <lineage>
        <taxon>Bacteria</taxon>
        <taxon>Pseudomonadati</taxon>
        <taxon>Pseudomonadota</taxon>
        <taxon>Gammaproteobacteria</taxon>
        <taxon>Pasteurellales</taxon>
        <taxon>Pasteurellaceae</taxon>
        <taxon>Phocoenobacter</taxon>
    </lineage>
</organism>
<evidence type="ECO:0000256" key="1">
    <source>
        <dbReference type="SAM" id="Phobius"/>
    </source>
</evidence>
<dbReference type="AlphaFoldDB" id="A0AAJ6NET0"/>
<protein>
    <submittedName>
        <fullName evidence="2">DUF2730 family protein</fullName>
    </submittedName>
</protein>
<accession>A0AAJ6NET0</accession>
<keyword evidence="1" id="KW-0812">Transmembrane</keyword>
<dbReference type="Proteomes" id="UP001231736">
    <property type="component" value="Unassembled WGS sequence"/>
</dbReference>
<comment type="caution">
    <text evidence="2">The sequence shown here is derived from an EMBL/GenBank/DDBJ whole genome shotgun (WGS) entry which is preliminary data.</text>
</comment>
<gene>
    <name evidence="2" type="ORF">QJU97_08205</name>
</gene>
<dbReference type="Pfam" id="PF10805">
    <property type="entry name" value="DUF2730"/>
    <property type="match status" value="1"/>
</dbReference>
<evidence type="ECO:0000313" key="3">
    <source>
        <dbReference type="Proteomes" id="UP001231736"/>
    </source>
</evidence>